<protein>
    <submittedName>
        <fullName evidence="2">Uncharacterized protein</fullName>
    </submittedName>
</protein>
<name>A0A3S0KIN1_9BACI</name>
<accession>A0A3S0KIN1</accession>
<dbReference type="EMBL" id="RXNT01000018">
    <property type="protein sequence ID" value="RTR27624.1"/>
    <property type="molecule type" value="Genomic_DNA"/>
</dbReference>
<organism evidence="2 3">
    <name type="scientific">Bacillus yapensis</name>
    <dbReference type="NCBI Taxonomy" id="2492960"/>
    <lineage>
        <taxon>Bacteria</taxon>
        <taxon>Bacillati</taxon>
        <taxon>Bacillota</taxon>
        <taxon>Bacilli</taxon>
        <taxon>Bacillales</taxon>
        <taxon>Bacillaceae</taxon>
        <taxon>Bacillus</taxon>
    </lineage>
</organism>
<reference evidence="2 3" key="1">
    <citation type="submission" date="2018-12" db="EMBL/GenBank/DDBJ databases">
        <title>Bacillus yapensis draft genome sequence.</title>
        <authorList>
            <person name="Yu L."/>
            <person name="Xu X."/>
            <person name="Tang X."/>
        </authorList>
    </citation>
    <scope>NUCLEOTIDE SEQUENCE [LARGE SCALE GENOMIC DNA]</scope>
    <source>
        <strain evidence="2 3">XXST-01</strain>
    </source>
</reference>
<sequence>MSLSLAQSRLLIGAEGPRLLREKLSGMTPQAQKGAEEAPQLPAESEWPVAEINNHNLHPLSMLLGQ</sequence>
<evidence type="ECO:0000256" key="1">
    <source>
        <dbReference type="SAM" id="MobiDB-lite"/>
    </source>
</evidence>
<evidence type="ECO:0000313" key="3">
    <source>
        <dbReference type="Proteomes" id="UP000271374"/>
    </source>
</evidence>
<proteinExistence type="predicted"/>
<dbReference type="Proteomes" id="UP000271374">
    <property type="component" value="Unassembled WGS sequence"/>
</dbReference>
<comment type="caution">
    <text evidence="2">The sequence shown here is derived from an EMBL/GenBank/DDBJ whole genome shotgun (WGS) entry which is preliminary data.</text>
</comment>
<gene>
    <name evidence="2" type="ORF">EKG37_19100</name>
</gene>
<dbReference type="AlphaFoldDB" id="A0A3S0KIN1"/>
<keyword evidence="3" id="KW-1185">Reference proteome</keyword>
<feature type="region of interest" description="Disordered" evidence="1">
    <location>
        <begin position="24"/>
        <end position="43"/>
    </location>
</feature>
<evidence type="ECO:0000313" key="2">
    <source>
        <dbReference type="EMBL" id="RTR27624.1"/>
    </source>
</evidence>